<keyword evidence="4" id="KW-0175">Coiled coil</keyword>
<dbReference type="GO" id="GO:0005525">
    <property type="term" value="F:GTP binding"/>
    <property type="evidence" value="ECO:0007669"/>
    <property type="project" value="UniProtKB-KW"/>
</dbReference>
<proteinExistence type="inferred from homology"/>
<dbReference type="FunFam" id="3.40.50.300:FF:000366">
    <property type="entry name" value="GTPase, IMAP family member 2"/>
    <property type="match status" value="1"/>
</dbReference>
<dbReference type="Ensembl" id="ENSMMDT00005006015.1">
    <property type="protein sequence ID" value="ENSMMDP00005005859.1"/>
    <property type="gene ID" value="ENSMMDG00005003283.1"/>
</dbReference>
<sequence>MAADKFTFNDQEPEHSYHYEVRLVMLGKTGSGKSATANSILGRRAFESQVCSASVTRRCRRACGDFRGRHITLLDTPGLLDPYQTPQEVQKELKRSVTLLFPGPHAFLLVFQIGRFTEEEKEAVLQIKQAMGPQVLGFSVVVFTHGDSLAEEISVKHCLIERCEGLAELVARCGGRYCVFNNHNSKTKEQVSELLAMVDSVGKANGGSCYTSKMLQAAEEEMAQNLQVERRLQKEKEELVKRKQEAAVREWYQRELEKIQSKSEREIQELRRKYEILREKDEKLAREKGEVAGTGRHSVIHSFTINRLYENEKHRTIIKIGLYCPASGTDGMTF</sequence>
<dbReference type="Proteomes" id="UP000472263">
    <property type="component" value="Chromosome 1"/>
</dbReference>
<dbReference type="GeneTree" id="ENSGT01140000282522"/>
<dbReference type="SUPFAM" id="SSF52540">
    <property type="entry name" value="P-loop containing nucleoside triphosphate hydrolases"/>
    <property type="match status" value="1"/>
</dbReference>
<accession>A0A667WZL6</accession>
<feature type="coiled-coil region" evidence="4">
    <location>
        <begin position="215"/>
        <end position="287"/>
    </location>
</feature>
<protein>
    <recommendedName>
        <fullName evidence="5">AIG1-type G domain-containing protein</fullName>
    </recommendedName>
</protein>
<keyword evidence="7" id="KW-1185">Reference proteome</keyword>
<dbReference type="CDD" id="cd01852">
    <property type="entry name" value="AIG1"/>
    <property type="match status" value="1"/>
</dbReference>
<feature type="domain" description="AIG1-type G" evidence="5">
    <location>
        <begin position="18"/>
        <end position="219"/>
    </location>
</feature>
<dbReference type="Pfam" id="PF04548">
    <property type="entry name" value="AIG1"/>
    <property type="match status" value="1"/>
</dbReference>
<evidence type="ECO:0000256" key="1">
    <source>
        <dbReference type="ARBA" id="ARBA00008535"/>
    </source>
</evidence>
<organism evidence="6 7">
    <name type="scientific">Myripristis murdjan</name>
    <name type="common">pinecone soldierfish</name>
    <dbReference type="NCBI Taxonomy" id="586833"/>
    <lineage>
        <taxon>Eukaryota</taxon>
        <taxon>Metazoa</taxon>
        <taxon>Chordata</taxon>
        <taxon>Craniata</taxon>
        <taxon>Vertebrata</taxon>
        <taxon>Euteleostomi</taxon>
        <taxon>Actinopterygii</taxon>
        <taxon>Neopterygii</taxon>
        <taxon>Teleostei</taxon>
        <taxon>Neoteleostei</taxon>
        <taxon>Acanthomorphata</taxon>
        <taxon>Holocentriformes</taxon>
        <taxon>Holocentridae</taxon>
        <taxon>Myripristis</taxon>
    </lineage>
</organism>
<dbReference type="Gene3D" id="3.40.50.300">
    <property type="entry name" value="P-loop containing nucleotide triphosphate hydrolases"/>
    <property type="match status" value="1"/>
</dbReference>
<evidence type="ECO:0000256" key="2">
    <source>
        <dbReference type="ARBA" id="ARBA00022741"/>
    </source>
</evidence>
<reference evidence="6" key="3">
    <citation type="submission" date="2025-09" db="UniProtKB">
        <authorList>
            <consortium name="Ensembl"/>
        </authorList>
    </citation>
    <scope>IDENTIFICATION</scope>
</reference>
<comment type="similarity">
    <text evidence="1">Belongs to the TRAFAC class TrmE-Era-EngA-EngB-Septin-like GTPase superfamily. AIG1/Toc34/Toc159-like paraseptin GTPase family. IAN subfamily.</text>
</comment>
<dbReference type="InterPro" id="IPR045058">
    <property type="entry name" value="GIMA/IAN/Toc"/>
</dbReference>
<dbReference type="InParanoid" id="A0A667WZL6"/>
<dbReference type="PANTHER" id="PTHR10903">
    <property type="entry name" value="GTPASE, IMAP FAMILY MEMBER-RELATED"/>
    <property type="match status" value="1"/>
</dbReference>
<keyword evidence="3" id="KW-0342">GTP-binding</keyword>
<dbReference type="AlphaFoldDB" id="A0A667WZL6"/>
<keyword evidence="2" id="KW-0547">Nucleotide-binding</keyword>
<evidence type="ECO:0000256" key="4">
    <source>
        <dbReference type="SAM" id="Coils"/>
    </source>
</evidence>
<evidence type="ECO:0000313" key="6">
    <source>
        <dbReference type="Ensembl" id="ENSMMDP00005005859.1"/>
    </source>
</evidence>
<dbReference type="InterPro" id="IPR027417">
    <property type="entry name" value="P-loop_NTPase"/>
</dbReference>
<evidence type="ECO:0000256" key="3">
    <source>
        <dbReference type="ARBA" id="ARBA00023134"/>
    </source>
</evidence>
<evidence type="ECO:0000259" key="5">
    <source>
        <dbReference type="PROSITE" id="PS51720"/>
    </source>
</evidence>
<dbReference type="PANTHER" id="PTHR10903:SF188">
    <property type="entry name" value="GTPASE IMAP FAMILY MEMBER 2-LIKE-RELATED"/>
    <property type="match status" value="1"/>
</dbReference>
<dbReference type="InterPro" id="IPR006703">
    <property type="entry name" value="G_AIG1"/>
</dbReference>
<reference evidence="6" key="2">
    <citation type="submission" date="2025-08" db="UniProtKB">
        <authorList>
            <consortium name="Ensembl"/>
        </authorList>
    </citation>
    <scope>IDENTIFICATION</scope>
</reference>
<reference evidence="6" key="1">
    <citation type="submission" date="2019-06" db="EMBL/GenBank/DDBJ databases">
        <authorList>
            <consortium name="Wellcome Sanger Institute Data Sharing"/>
        </authorList>
    </citation>
    <scope>NUCLEOTIDE SEQUENCE [LARGE SCALE GENOMIC DNA]</scope>
</reference>
<evidence type="ECO:0000313" key="7">
    <source>
        <dbReference type="Proteomes" id="UP000472263"/>
    </source>
</evidence>
<dbReference type="PROSITE" id="PS51720">
    <property type="entry name" value="G_AIG1"/>
    <property type="match status" value="1"/>
</dbReference>
<name>A0A667WZL6_9TELE</name>